<accession>A0A8R7QXQ3</accession>
<name>A0A8R7QXQ3_TRIUA</name>
<dbReference type="Gramene" id="TuG1812G0700001484.01.T01">
    <property type="protein sequence ID" value="TuG1812G0700001484.01.T01.cds392320"/>
    <property type="gene ID" value="TuG1812G0700001484.01"/>
</dbReference>
<reference evidence="2" key="1">
    <citation type="journal article" date="2013" name="Nature">
        <title>Draft genome of the wheat A-genome progenitor Triticum urartu.</title>
        <authorList>
            <person name="Ling H.Q."/>
            <person name="Zhao S."/>
            <person name="Liu D."/>
            <person name="Wang J."/>
            <person name="Sun H."/>
            <person name="Zhang C."/>
            <person name="Fan H."/>
            <person name="Li D."/>
            <person name="Dong L."/>
            <person name="Tao Y."/>
            <person name="Gao C."/>
            <person name="Wu H."/>
            <person name="Li Y."/>
            <person name="Cui Y."/>
            <person name="Guo X."/>
            <person name="Zheng S."/>
            <person name="Wang B."/>
            <person name="Yu K."/>
            <person name="Liang Q."/>
            <person name="Yang W."/>
            <person name="Lou X."/>
            <person name="Chen J."/>
            <person name="Feng M."/>
            <person name="Jian J."/>
            <person name="Zhang X."/>
            <person name="Luo G."/>
            <person name="Jiang Y."/>
            <person name="Liu J."/>
            <person name="Wang Z."/>
            <person name="Sha Y."/>
            <person name="Zhang B."/>
            <person name="Wu H."/>
            <person name="Tang D."/>
            <person name="Shen Q."/>
            <person name="Xue P."/>
            <person name="Zou S."/>
            <person name="Wang X."/>
            <person name="Liu X."/>
            <person name="Wang F."/>
            <person name="Yang Y."/>
            <person name="An X."/>
            <person name="Dong Z."/>
            <person name="Zhang K."/>
            <person name="Zhang X."/>
            <person name="Luo M.C."/>
            <person name="Dvorak J."/>
            <person name="Tong Y."/>
            <person name="Wang J."/>
            <person name="Yang H."/>
            <person name="Li Z."/>
            <person name="Wang D."/>
            <person name="Zhang A."/>
            <person name="Wang J."/>
        </authorList>
    </citation>
    <scope>NUCLEOTIDE SEQUENCE</scope>
    <source>
        <strain evidence="2">cv. G1812</strain>
    </source>
</reference>
<organism evidence="1 2">
    <name type="scientific">Triticum urartu</name>
    <name type="common">Red wild einkorn</name>
    <name type="synonym">Crithodium urartu</name>
    <dbReference type="NCBI Taxonomy" id="4572"/>
    <lineage>
        <taxon>Eukaryota</taxon>
        <taxon>Viridiplantae</taxon>
        <taxon>Streptophyta</taxon>
        <taxon>Embryophyta</taxon>
        <taxon>Tracheophyta</taxon>
        <taxon>Spermatophyta</taxon>
        <taxon>Magnoliopsida</taxon>
        <taxon>Liliopsida</taxon>
        <taxon>Poales</taxon>
        <taxon>Poaceae</taxon>
        <taxon>BOP clade</taxon>
        <taxon>Pooideae</taxon>
        <taxon>Triticodae</taxon>
        <taxon>Triticeae</taxon>
        <taxon>Triticinae</taxon>
        <taxon>Triticum</taxon>
    </lineage>
</organism>
<proteinExistence type="predicted"/>
<protein>
    <submittedName>
        <fullName evidence="1">Uncharacterized protein</fullName>
    </submittedName>
</protein>
<dbReference type="AlphaFoldDB" id="A0A8R7QXQ3"/>
<keyword evidence="2" id="KW-1185">Reference proteome</keyword>
<sequence length="50" mass="5288">MSITSENALFTNSSCRHLIGSFMLSHATCVSYEPSCSLSATLSKLTDASS</sequence>
<dbReference type="Proteomes" id="UP000015106">
    <property type="component" value="Chromosome 7"/>
</dbReference>
<evidence type="ECO:0000313" key="2">
    <source>
        <dbReference type="Proteomes" id="UP000015106"/>
    </source>
</evidence>
<reference evidence="1" key="2">
    <citation type="submission" date="2018-03" db="EMBL/GenBank/DDBJ databases">
        <title>The Triticum urartu genome reveals the dynamic nature of wheat genome evolution.</title>
        <authorList>
            <person name="Ling H."/>
            <person name="Ma B."/>
            <person name="Shi X."/>
            <person name="Liu H."/>
            <person name="Dong L."/>
            <person name="Sun H."/>
            <person name="Cao Y."/>
            <person name="Gao Q."/>
            <person name="Zheng S."/>
            <person name="Li Y."/>
            <person name="Yu Y."/>
            <person name="Du H."/>
            <person name="Qi M."/>
            <person name="Li Y."/>
            <person name="Yu H."/>
            <person name="Cui Y."/>
            <person name="Wang N."/>
            <person name="Chen C."/>
            <person name="Wu H."/>
            <person name="Zhao Y."/>
            <person name="Zhang J."/>
            <person name="Li Y."/>
            <person name="Zhou W."/>
            <person name="Zhang B."/>
            <person name="Hu W."/>
            <person name="Eijk M."/>
            <person name="Tang J."/>
            <person name="Witsenboer H."/>
            <person name="Zhao S."/>
            <person name="Li Z."/>
            <person name="Zhang A."/>
            <person name="Wang D."/>
            <person name="Liang C."/>
        </authorList>
    </citation>
    <scope>NUCLEOTIDE SEQUENCE [LARGE SCALE GENOMIC DNA]</scope>
    <source>
        <strain evidence="1">cv. G1812</strain>
    </source>
</reference>
<reference evidence="1" key="3">
    <citation type="submission" date="2022-06" db="UniProtKB">
        <authorList>
            <consortium name="EnsemblPlants"/>
        </authorList>
    </citation>
    <scope>IDENTIFICATION</scope>
</reference>
<dbReference type="EnsemblPlants" id="TuG1812G0700001484.01.T01">
    <property type="protein sequence ID" value="TuG1812G0700001484.01.T01.cds392320"/>
    <property type="gene ID" value="TuG1812G0700001484.01"/>
</dbReference>
<evidence type="ECO:0000313" key="1">
    <source>
        <dbReference type="EnsemblPlants" id="TuG1812G0700001484.01.T01.cds392320"/>
    </source>
</evidence>